<name>A0ACB7VLM7_DIOAL</name>
<dbReference type="EMBL" id="CM037018">
    <property type="protein sequence ID" value="KAH7674996.1"/>
    <property type="molecule type" value="Genomic_DNA"/>
</dbReference>
<organism evidence="1 2">
    <name type="scientific">Dioscorea alata</name>
    <name type="common">Purple yam</name>
    <dbReference type="NCBI Taxonomy" id="55571"/>
    <lineage>
        <taxon>Eukaryota</taxon>
        <taxon>Viridiplantae</taxon>
        <taxon>Streptophyta</taxon>
        <taxon>Embryophyta</taxon>
        <taxon>Tracheophyta</taxon>
        <taxon>Spermatophyta</taxon>
        <taxon>Magnoliopsida</taxon>
        <taxon>Liliopsida</taxon>
        <taxon>Dioscoreales</taxon>
        <taxon>Dioscoreaceae</taxon>
        <taxon>Dioscorea</taxon>
    </lineage>
</organism>
<reference evidence="2" key="1">
    <citation type="journal article" date="2022" name="Nat. Commun.">
        <title>Chromosome evolution and the genetic basis of agronomically important traits in greater yam.</title>
        <authorList>
            <person name="Bredeson J.V."/>
            <person name="Lyons J.B."/>
            <person name="Oniyinde I.O."/>
            <person name="Okereke N.R."/>
            <person name="Kolade O."/>
            <person name="Nnabue I."/>
            <person name="Nwadili C.O."/>
            <person name="Hribova E."/>
            <person name="Parker M."/>
            <person name="Nwogha J."/>
            <person name="Shu S."/>
            <person name="Carlson J."/>
            <person name="Kariba R."/>
            <person name="Muthemba S."/>
            <person name="Knop K."/>
            <person name="Barton G.J."/>
            <person name="Sherwood A.V."/>
            <person name="Lopez-Montes A."/>
            <person name="Asiedu R."/>
            <person name="Jamnadass R."/>
            <person name="Muchugi A."/>
            <person name="Goodstein D."/>
            <person name="Egesi C.N."/>
            <person name="Featherston J."/>
            <person name="Asfaw A."/>
            <person name="Simpson G.G."/>
            <person name="Dolezel J."/>
            <person name="Hendre P.S."/>
            <person name="Van Deynze A."/>
            <person name="Kumar P.L."/>
            <person name="Obidiegwu J.E."/>
            <person name="Bhattacharjee R."/>
            <person name="Rokhsar D.S."/>
        </authorList>
    </citation>
    <scope>NUCLEOTIDE SEQUENCE [LARGE SCALE GENOMIC DNA]</scope>
    <source>
        <strain evidence="2">cv. TDa95/00328</strain>
    </source>
</reference>
<evidence type="ECO:0000313" key="2">
    <source>
        <dbReference type="Proteomes" id="UP000827976"/>
    </source>
</evidence>
<accession>A0ACB7VLM7</accession>
<protein>
    <submittedName>
        <fullName evidence="1">Tudor/PWWP/MBT domain-containing protein</fullName>
    </submittedName>
</protein>
<keyword evidence="2" id="KW-1185">Reference proteome</keyword>
<evidence type="ECO:0000313" key="1">
    <source>
        <dbReference type="EMBL" id="KAH7674996.1"/>
    </source>
</evidence>
<sequence length="932" mass="101443">MACPEKVLEVHIMEVGYLLSRPPASVKDLLALLDRTESLLSRVEQSPSPTMSASIFSATKALVSKGIFRHQDKDIRLGATSCISEITRITAPDTPYDDDLMKEVFQRIVEAFEKLDDITSESYPRRVSILETVAKVRSCVVMLDLECDELILQMFHHFLRTIGSNDSENVFSSMETIMTLVIEESEDIPSGLLSCLLAPVKEDNKDVLPATRKLAEKVFINCGTKLKPYLLDAVNLTGGCLSDYSDIVASVCHERSEALDHDDLVDSRSHLVSGILEPEAGYPKGVDKSRNLVMSNRAVLLGNGDSTVEATSQEQMADKLKSEAVKVDNTSDCNTKNVRNHKSSFSAQLTEEADDSQIDSDNMVPNRRRGQDKEIGSLSSDSPSVKEADPSTCSEHETQGEAQPPMHSENGAALVTSLKTNGDLPEAARPRRSRHSGLKTQVRKNGMAVMGSSKGDSRNDGRLDEGVVSLKTDVNSAGDSEVKLRRRSGKKLHVDNSDDGGILATDNLSKNDGDFSNVAAEDTKWNGKKGGRRRPGLDDLSGKRKSNIVPRKRKTSLGMNEPVERSLKEMGRSHKAAVKVASKDHSHLDESAKTKSRRKRSRRAREETPEIEDDKEQLDERLVGTKIKVWWPEDKLFYKGNIEAFDPATKEHKVVYLDGDVEILLLKNEQYKLIEGDAVEDEGQDEHTPSPSGHSEGPPVKKAKISNSVPRNPTKDAKEKSAGKSKGKSRSGGKGSTGKQGSDTRRTRSKVSAPNVTSPPVSSVKSKEKPATKIQESTTKIGAQEREHHKKSMDASLETSSAADAPVTKTKAKEGAPAKSGSKLKDTVSKTSAVSTVAKKSETAGNSDNEVVDAAIKLKNADKDTPKTGRKRGNPMGSISSKSKVNSDSSTKGKSKVKQIKTSVANASADSDNIQEESVSASGKKRRRKVHS</sequence>
<comment type="caution">
    <text evidence="1">The sequence shown here is derived from an EMBL/GenBank/DDBJ whole genome shotgun (WGS) entry which is preliminary data.</text>
</comment>
<gene>
    <name evidence="1" type="ORF">IHE45_08G109300</name>
</gene>
<dbReference type="Proteomes" id="UP000827976">
    <property type="component" value="Chromosome 8"/>
</dbReference>
<proteinExistence type="predicted"/>